<evidence type="ECO:0000313" key="3">
    <source>
        <dbReference type="EMBL" id="MBT8591007.1"/>
    </source>
</evidence>
<dbReference type="Pfam" id="PF04014">
    <property type="entry name" value="MazE_antitoxin"/>
    <property type="match status" value="1"/>
</dbReference>
<dbReference type="GO" id="GO:0003677">
    <property type="term" value="F:DNA binding"/>
    <property type="evidence" value="ECO:0007669"/>
    <property type="project" value="UniProtKB-UniRule"/>
</dbReference>
<dbReference type="AlphaFoldDB" id="A0AAE2YK92"/>
<gene>
    <name evidence="3" type="ORF">G6693_03600</name>
</gene>
<dbReference type="InterPro" id="IPR007159">
    <property type="entry name" value="SpoVT-AbrB_dom"/>
</dbReference>
<dbReference type="EMBL" id="JAANGI010000001">
    <property type="protein sequence ID" value="MBT8591007.1"/>
    <property type="molecule type" value="Genomic_DNA"/>
</dbReference>
<dbReference type="PROSITE" id="PS51740">
    <property type="entry name" value="SPOVT_ABRB"/>
    <property type="match status" value="1"/>
</dbReference>
<sequence>MSTATVTSKGQVTIPVTVRNSLGIDAGSRIEFVEMENGQFMIVPAVSPIQSLKGMLRKPPAPVSVEQMNKAIAVQGAKAR</sequence>
<evidence type="ECO:0000259" key="2">
    <source>
        <dbReference type="PROSITE" id="PS51740"/>
    </source>
</evidence>
<protein>
    <submittedName>
        <fullName evidence="3">AbrB/MazE/SpoVT family DNA-binding domain-containing protein</fullName>
    </submittedName>
</protein>
<comment type="caution">
    <text evidence="3">The sequence shown here is derived from an EMBL/GenBank/DDBJ whole genome shotgun (WGS) entry which is preliminary data.</text>
</comment>
<feature type="domain" description="SpoVT-AbrB" evidence="2">
    <location>
        <begin position="1"/>
        <end position="47"/>
    </location>
</feature>
<name>A0AAE2YK92_9BURK</name>
<dbReference type="NCBIfam" id="TIGR01439">
    <property type="entry name" value="lp_hng_hel_AbrB"/>
    <property type="match status" value="1"/>
</dbReference>
<dbReference type="SMART" id="SM00966">
    <property type="entry name" value="SpoVT_AbrB"/>
    <property type="match status" value="1"/>
</dbReference>
<evidence type="ECO:0000256" key="1">
    <source>
        <dbReference type="PROSITE-ProRule" id="PRU01076"/>
    </source>
</evidence>
<evidence type="ECO:0000313" key="4">
    <source>
        <dbReference type="Proteomes" id="UP000762271"/>
    </source>
</evidence>
<dbReference type="Gene3D" id="2.10.260.10">
    <property type="match status" value="1"/>
</dbReference>
<reference evidence="3" key="1">
    <citation type="journal article" date="2021" name="Genome Biol. Evol.">
        <title>Continental-Scale Gene Flow Prevents Allopatric Divergence of Pelagic Freshwater Bacteria.</title>
        <authorList>
            <person name="Hoetzinger M."/>
            <person name="Pitt A."/>
            <person name="Huemer A."/>
            <person name="Hahn M.W."/>
        </authorList>
    </citation>
    <scope>NUCLEOTIDE SEQUENCE</scope>
    <source>
        <strain evidence="3">AP-YLGG-20-G6</strain>
    </source>
</reference>
<accession>A0AAE2YK92</accession>
<dbReference type="Proteomes" id="UP000762271">
    <property type="component" value="Unassembled WGS sequence"/>
</dbReference>
<keyword evidence="1 3" id="KW-0238">DNA-binding</keyword>
<dbReference type="SUPFAM" id="SSF89447">
    <property type="entry name" value="AbrB/MazE/MraZ-like"/>
    <property type="match status" value="1"/>
</dbReference>
<dbReference type="InterPro" id="IPR037914">
    <property type="entry name" value="SpoVT-AbrB_sf"/>
</dbReference>
<organism evidence="3 4">
    <name type="scientific">Polynucleobacter paneuropaeus</name>
    <dbReference type="NCBI Taxonomy" id="2527775"/>
    <lineage>
        <taxon>Bacteria</taxon>
        <taxon>Pseudomonadati</taxon>
        <taxon>Pseudomonadota</taxon>
        <taxon>Betaproteobacteria</taxon>
        <taxon>Burkholderiales</taxon>
        <taxon>Burkholderiaceae</taxon>
        <taxon>Polynucleobacter</taxon>
    </lineage>
</organism>
<proteinExistence type="predicted"/>